<reference evidence="1 2" key="1">
    <citation type="submission" date="2014-05" db="EMBL/GenBank/DDBJ databases">
        <title>Draft Genome Sequence of Kitasatospora cheerisanensis KCTC 2395.</title>
        <authorList>
            <person name="Nam D.H."/>
        </authorList>
    </citation>
    <scope>NUCLEOTIDE SEQUENCE [LARGE SCALE GENOMIC DNA]</scope>
    <source>
        <strain evidence="1 2">KCTC 2395</strain>
    </source>
</reference>
<sequence>MLAVFATAGAVDLVLALIERGGPRHRAHAKQPETARQ</sequence>
<keyword evidence="2" id="KW-1185">Reference proteome</keyword>
<proteinExistence type="predicted"/>
<name>A0A066YKX0_9ACTN</name>
<dbReference type="HOGENOM" id="CLU_3344676_0_0_11"/>
<evidence type="ECO:0000313" key="1">
    <source>
        <dbReference type="EMBL" id="KDN80574.1"/>
    </source>
</evidence>
<accession>A0A066YKX0</accession>
<protein>
    <submittedName>
        <fullName evidence="1">Uncharacterized protein</fullName>
    </submittedName>
</protein>
<dbReference type="Proteomes" id="UP000027178">
    <property type="component" value="Unassembled WGS sequence"/>
</dbReference>
<evidence type="ECO:0000313" key="2">
    <source>
        <dbReference type="Proteomes" id="UP000027178"/>
    </source>
</evidence>
<organism evidence="1 2">
    <name type="scientific">Kitasatospora cheerisanensis KCTC 2395</name>
    <dbReference type="NCBI Taxonomy" id="1348663"/>
    <lineage>
        <taxon>Bacteria</taxon>
        <taxon>Bacillati</taxon>
        <taxon>Actinomycetota</taxon>
        <taxon>Actinomycetes</taxon>
        <taxon>Kitasatosporales</taxon>
        <taxon>Streptomycetaceae</taxon>
        <taxon>Kitasatospora</taxon>
    </lineage>
</organism>
<comment type="caution">
    <text evidence="1">The sequence shown here is derived from an EMBL/GenBank/DDBJ whole genome shotgun (WGS) entry which is preliminary data.</text>
</comment>
<dbReference type="AlphaFoldDB" id="A0A066YKX0"/>
<gene>
    <name evidence="1" type="ORF">KCH_76230</name>
</gene>
<dbReference type="EMBL" id="JNBY01000169">
    <property type="protein sequence ID" value="KDN80574.1"/>
    <property type="molecule type" value="Genomic_DNA"/>
</dbReference>